<dbReference type="EMBL" id="CP002959">
    <property type="protein sequence ID" value="AFM11079.1"/>
    <property type="molecule type" value="Genomic_DNA"/>
</dbReference>
<dbReference type="KEGG" id="tpx:Turpa_0423"/>
<evidence type="ECO:0000313" key="3">
    <source>
        <dbReference type="Proteomes" id="UP000006048"/>
    </source>
</evidence>
<name>I4B1C2_TURPD</name>
<feature type="signal peptide" evidence="1">
    <location>
        <begin position="1"/>
        <end position="22"/>
    </location>
</feature>
<evidence type="ECO:0000256" key="1">
    <source>
        <dbReference type="SAM" id="SignalP"/>
    </source>
</evidence>
<keyword evidence="3" id="KW-1185">Reference proteome</keyword>
<proteinExistence type="predicted"/>
<organism evidence="2 3">
    <name type="scientific">Turneriella parva (strain ATCC BAA-1111 / DSM 21527 / NCTC 11395 / H)</name>
    <name type="common">Leptospira parva</name>
    <dbReference type="NCBI Taxonomy" id="869212"/>
    <lineage>
        <taxon>Bacteria</taxon>
        <taxon>Pseudomonadati</taxon>
        <taxon>Spirochaetota</taxon>
        <taxon>Spirochaetia</taxon>
        <taxon>Leptospirales</taxon>
        <taxon>Leptospiraceae</taxon>
        <taxon>Turneriella</taxon>
    </lineage>
</organism>
<feature type="chain" id="PRO_5003686192" evidence="1">
    <location>
        <begin position="23"/>
        <end position="334"/>
    </location>
</feature>
<keyword evidence="1" id="KW-0732">Signal</keyword>
<gene>
    <name evidence="2" type="ordered locus">Turpa_0423</name>
</gene>
<dbReference type="AlphaFoldDB" id="I4B1C2"/>
<dbReference type="STRING" id="869212.Turpa_0423"/>
<dbReference type="RefSeq" id="WP_014801599.1">
    <property type="nucleotide sequence ID" value="NC_018020.1"/>
</dbReference>
<dbReference type="HOGENOM" id="CLU_831395_0_0_12"/>
<dbReference type="Proteomes" id="UP000006048">
    <property type="component" value="Chromosome"/>
</dbReference>
<sequence length="334" mass="35891">MPIRKLAYRLVFGLAVSTSLFAESNDAAAAAGATAENTSLPDAKPAIANRLPVANPLFLPSQNQFYVEIQGGWQRYASKVTFPAQTVSGVPLAAGSTKTTRDSVRMAATLAYALHDRFVLGLDVLYLASERVSLSNTGSLSSLRASATTSTGFYNPRFSAIGRLLGLGRNEWFLDAGGIYSPGIKSDDPNAFAKPMSEVEAKVRVGKNSGPWTAGIGVSLAYSIETMHKGITYRSTTALLTEAVVQYDMARHFIDAGIGLIQYVDRTSANDALNGKMRTIIQFGLGTRFTQNVFARVSVGWLMPISADYRESGYLFQVEDIGGPVAFLTIGARF</sequence>
<reference evidence="2 3" key="1">
    <citation type="submission" date="2012-06" db="EMBL/GenBank/DDBJ databases">
        <title>The complete chromosome of genome of Turneriella parva DSM 21527.</title>
        <authorList>
            <consortium name="US DOE Joint Genome Institute (JGI-PGF)"/>
            <person name="Lucas S."/>
            <person name="Han J."/>
            <person name="Lapidus A."/>
            <person name="Bruce D."/>
            <person name="Goodwin L."/>
            <person name="Pitluck S."/>
            <person name="Peters L."/>
            <person name="Kyrpides N."/>
            <person name="Mavromatis K."/>
            <person name="Ivanova N."/>
            <person name="Mikhailova N."/>
            <person name="Chertkov O."/>
            <person name="Detter J.C."/>
            <person name="Tapia R."/>
            <person name="Han C."/>
            <person name="Land M."/>
            <person name="Hauser L."/>
            <person name="Markowitz V."/>
            <person name="Cheng J.-F."/>
            <person name="Hugenholtz P."/>
            <person name="Woyke T."/>
            <person name="Wu D."/>
            <person name="Gronow S."/>
            <person name="Wellnitz S."/>
            <person name="Brambilla E."/>
            <person name="Klenk H.-P."/>
            <person name="Eisen J.A."/>
        </authorList>
    </citation>
    <scope>NUCLEOTIDE SEQUENCE [LARGE SCALE GENOMIC DNA]</scope>
    <source>
        <strain evidence="3">ATCC BAA-1111 / DSM 21527 / NCTC 11395 / H</strain>
    </source>
</reference>
<evidence type="ECO:0000313" key="2">
    <source>
        <dbReference type="EMBL" id="AFM11079.1"/>
    </source>
</evidence>
<protein>
    <submittedName>
        <fullName evidence="2">Uncharacterized protein</fullName>
    </submittedName>
</protein>
<accession>I4B1C2</accession>